<dbReference type="GO" id="GO:0005737">
    <property type="term" value="C:cytoplasm"/>
    <property type="evidence" value="ECO:0007669"/>
    <property type="project" value="InterPro"/>
</dbReference>
<protein>
    <recommendedName>
        <fullName evidence="6">dihydroorotate dehydrogenase (quinone)</fullName>
        <ecNumber evidence="6">1.3.5.2</ecNumber>
    </recommendedName>
</protein>
<dbReference type="PROSITE" id="PS00911">
    <property type="entry name" value="DHODEHASE_1"/>
    <property type="match status" value="1"/>
</dbReference>
<evidence type="ECO:0000256" key="5">
    <source>
        <dbReference type="ARBA" id="ARBA00005359"/>
    </source>
</evidence>
<dbReference type="EC" id="1.3.5.2" evidence="6"/>
<accession>A0A6J6CAP8</accession>
<evidence type="ECO:0000256" key="7">
    <source>
        <dbReference type="ARBA" id="ARBA00022630"/>
    </source>
</evidence>
<evidence type="ECO:0000256" key="6">
    <source>
        <dbReference type="ARBA" id="ARBA00012791"/>
    </source>
</evidence>
<dbReference type="GO" id="GO:0106430">
    <property type="term" value="F:dihydroorotate dehydrogenase (quinone) activity"/>
    <property type="evidence" value="ECO:0007669"/>
    <property type="project" value="UniProtKB-EC"/>
</dbReference>
<dbReference type="PIRSF" id="PIRSF000164">
    <property type="entry name" value="DHO_oxidase"/>
    <property type="match status" value="1"/>
</dbReference>
<dbReference type="InterPro" id="IPR013785">
    <property type="entry name" value="Aldolase_TIM"/>
</dbReference>
<dbReference type="NCBIfam" id="TIGR01036">
    <property type="entry name" value="pyrD_sub2"/>
    <property type="match status" value="1"/>
</dbReference>
<evidence type="ECO:0000313" key="16">
    <source>
        <dbReference type="EMBL" id="CAB4640519.1"/>
    </source>
</evidence>
<evidence type="ECO:0000256" key="4">
    <source>
        <dbReference type="ARBA" id="ARBA00005161"/>
    </source>
</evidence>
<dbReference type="Pfam" id="PF01180">
    <property type="entry name" value="DHO_dh"/>
    <property type="match status" value="1"/>
</dbReference>
<keyword evidence="9" id="KW-0665">Pyrimidine biosynthesis</keyword>
<dbReference type="InterPro" id="IPR050074">
    <property type="entry name" value="DHO_dehydrogenase"/>
</dbReference>
<organism evidence="14">
    <name type="scientific">freshwater metagenome</name>
    <dbReference type="NCBI Taxonomy" id="449393"/>
    <lineage>
        <taxon>unclassified sequences</taxon>
        <taxon>metagenomes</taxon>
        <taxon>ecological metagenomes</taxon>
    </lineage>
</organism>
<dbReference type="Gene3D" id="3.20.20.70">
    <property type="entry name" value="Aldolase class I"/>
    <property type="match status" value="1"/>
</dbReference>
<comment type="pathway">
    <text evidence="4">Pyrimidine metabolism; UMP biosynthesis via de novo pathway; orotate from (S)-dihydroorotate (quinone route): step 1/1.</text>
</comment>
<dbReference type="AlphaFoldDB" id="A0A6J6CAP8"/>
<dbReference type="UniPathway" id="UPA00070">
    <property type="reaction ID" value="UER00946"/>
</dbReference>
<evidence type="ECO:0000256" key="1">
    <source>
        <dbReference type="ARBA" id="ARBA00001917"/>
    </source>
</evidence>
<keyword evidence="10" id="KW-0560">Oxidoreductase</keyword>
<evidence type="ECO:0000256" key="8">
    <source>
        <dbReference type="ARBA" id="ARBA00022643"/>
    </source>
</evidence>
<dbReference type="GO" id="GO:0044205">
    <property type="term" value="P:'de novo' UMP biosynthetic process"/>
    <property type="evidence" value="ECO:0007669"/>
    <property type="project" value="UniProtKB-UniPathway"/>
</dbReference>
<comment type="similarity">
    <text evidence="5">Belongs to the dihydroorotate dehydrogenase family. Type 2 subfamily.</text>
</comment>
<gene>
    <name evidence="14" type="ORF">UFOPK1561_00076</name>
    <name evidence="15" type="ORF">UFOPK2044_00016</name>
    <name evidence="16" type="ORF">UFOPK2165_00281</name>
</gene>
<comment type="function">
    <text evidence="2">Catalyzes the conversion of dihydroorotate to orotate with quinone as electron acceptor.</text>
</comment>
<reference evidence="14" key="1">
    <citation type="submission" date="2020-05" db="EMBL/GenBank/DDBJ databases">
        <authorList>
            <person name="Chiriac C."/>
            <person name="Salcher M."/>
            <person name="Ghai R."/>
            <person name="Kavagutti S V."/>
        </authorList>
    </citation>
    <scope>NUCLEOTIDE SEQUENCE</scope>
</reference>
<comment type="subcellular location">
    <subcellularLocation>
        <location evidence="3">Membrane</location>
    </subcellularLocation>
</comment>
<proteinExistence type="inferred from homology"/>
<evidence type="ECO:0000313" key="14">
    <source>
        <dbReference type="EMBL" id="CAB4548224.1"/>
    </source>
</evidence>
<dbReference type="InterPro" id="IPR001295">
    <property type="entry name" value="Dihydroorotate_DH_CS"/>
</dbReference>
<dbReference type="PANTHER" id="PTHR48109:SF4">
    <property type="entry name" value="DIHYDROOROTATE DEHYDROGENASE (QUINONE), MITOCHONDRIAL"/>
    <property type="match status" value="1"/>
</dbReference>
<dbReference type="EMBL" id="CAEZSZ010000004">
    <property type="protein sequence ID" value="CAB4548224.1"/>
    <property type="molecule type" value="Genomic_DNA"/>
</dbReference>
<dbReference type="PANTHER" id="PTHR48109">
    <property type="entry name" value="DIHYDROOROTATE DEHYDROGENASE (QUINONE), MITOCHONDRIAL-RELATED"/>
    <property type="match status" value="1"/>
</dbReference>
<evidence type="ECO:0000256" key="11">
    <source>
        <dbReference type="ARBA" id="ARBA00023136"/>
    </source>
</evidence>
<dbReference type="GO" id="GO:0006207">
    <property type="term" value="P:'de novo' pyrimidine nucleobase biosynthetic process"/>
    <property type="evidence" value="ECO:0007669"/>
    <property type="project" value="InterPro"/>
</dbReference>
<comment type="cofactor">
    <cofactor evidence="1">
        <name>FMN</name>
        <dbReference type="ChEBI" id="CHEBI:58210"/>
    </cofactor>
</comment>
<evidence type="ECO:0000256" key="9">
    <source>
        <dbReference type="ARBA" id="ARBA00022975"/>
    </source>
</evidence>
<dbReference type="NCBIfam" id="NF003648">
    <property type="entry name" value="PRK05286.2-1"/>
    <property type="match status" value="1"/>
</dbReference>
<keyword evidence="11" id="KW-0472">Membrane</keyword>
<dbReference type="SUPFAM" id="SSF51395">
    <property type="entry name" value="FMN-linked oxidoreductases"/>
    <property type="match status" value="1"/>
</dbReference>
<feature type="domain" description="Dihydroorotate dehydrogenase catalytic" evidence="13">
    <location>
        <begin position="49"/>
        <end position="338"/>
    </location>
</feature>
<keyword evidence="7" id="KW-0285">Flavoprotein</keyword>
<dbReference type="InterPro" id="IPR012135">
    <property type="entry name" value="Dihydroorotate_DH_1_2"/>
</dbReference>
<dbReference type="NCBIfam" id="NF003652">
    <property type="entry name" value="PRK05286.2-5"/>
    <property type="match status" value="1"/>
</dbReference>
<dbReference type="InterPro" id="IPR005719">
    <property type="entry name" value="Dihydroorotate_DH_2"/>
</dbReference>
<name>A0A6J6CAP8_9ZZZZ</name>
<sequence length="340" mass="36413">MIYKLIFNLVFARLNPELAHHLVMAGIRFAGLIGLTRILKLRPTGRGSVQAFGLHFDSPFGLAAGFDKNAVAVKALGELGFSHVEIGTVTAVPQSGNEKPRLFRLIQDRALINRMGFNNQGAEKIAARLKRLRQKHGSKLPIIGVNIGKSRIVAVEDAIKDYRLSAQLLAPHADYLAVNVSSPNTPGLRSLQSIDALKPILQAVLEQSQGKPVLVKIAPDLVDEDVLAVADLCLHLGLAGVIATNTTVGRNSLTTEPAVVDSIGAGGLSGPPVAKRSIEILQLLQARMNNRAAIISVGGIETPADAALRMENGATLIQGYTGWIYQGPLWARSINKFLTK</sequence>
<evidence type="ECO:0000259" key="13">
    <source>
        <dbReference type="Pfam" id="PF01180"/>
    </source>
</evidence>
<evidence type="ECO:0000256" key="10">
    <source>
        <dbReference type="ARBA" id="ARBA00023002"/>
    </source>
</evidence>
<comment type="catalytic activity">
    <reaction evidence="12">
        <text>(S)-dihydroorotate + a quinone = orotate + a quinol</text>
        <dbReference type="Rhea" id="RHEA:30187"/>
        <dbReference type="ChEBI" id="CHEBI:24646"/>
        <dbReference type="ChEBI" id="CHEBI:30839"/>
        <dbReference type="ChEBI" id="CHEBI:30864"/>
        <dbReference type="ChEBI" id="CHEBI:132124"/>
        <dbReference type="EC" id="1.3.5.2"/>
    </reaction>
</comment>
<dbReference type="PROSITE" id="PS00912">
    <property type="entry name" value="DHODEHASE_2"/>
    <property type="match status" value="1"/>
</dbReference>
<dbReference type="GO" id="GO:0005886">
    <property type="term" value="C:plasma membrane"/>
    <property type="evidence" value="ECO:0007669"/>
    <property type="project" value="TreeGrafter"/>
</dbReference>
<evidence type="ECO:0000256" key="3">
    <source>
        <dbReference type="ARBA" id="ARBA00004370"/>
    </source>
</evidence>
<keyword evidence="8" id="KW-0288">FMN</keyword>
<dbReference type="InterPro" id="IPR005720">
    <property type="entry name" value="Dihydroorotate_DH_cat"/>
</dbReference>
<dbReference type="EMBL" id="CAEZVO010000001">
    <property type="protein sequence ID" value="CAB4625115.1"/>
    <property type="molecule type" value="Genomic_DNA"/>
</dbReference>
<evidence type="ECO:0000256" key="12">
    <source>
        <dbReference type="ARBA" id="ARBA00048639"/>
    </source>
</evidence>
<dbReference type="CDD" id="cd04738">
    <property type="entry name" value="DHOD_2_like"/>
    <property type="match status" value="1"/>
</dbReference>
<dbReference type="EMBL" id="CAEZWA010000033">
    <property type="protein sequence ID" value="CAB4640519.1"/>
    <property type="molecule type" value="Genomic_DNA"/>
</dbReference>
<evidence type="ECO:0000256" key="2">
    <source>
        <dbReference type="ARBA" id="ARBA00003125"/>
    </source>
</evidence>
<evidence type="ECO:0000313" key="15">
    <source>
        <dbReference type="EMBL" id="CAB4625115.1"/>
    </source>
</evidence>
<dbReference type="HAMAP" id="MF_00225">
    <property type="entry name" value="DHO_dh_type2"/>
    <property type="match status" value="1"/>
</dbReference>